<organism evidence="1 2">
    <name type="scientific">Smallanthus sonchifolius</name>
    <dbReference type="NCBI Taxonomy" id="185202"/>
    <lineage>
        <taxon>Eukaryota</taxon>
        <taxon>Viridiplantae</taxon>
        <taxon>Streptophyta</taxon>
        <taxon>Embryophyta</taxon>
        <taxon>Tracheophyta</taxon>
        <taxon>Spermatophyta</taxon>
        <taxon>Magnoliopsida</taxon>
        <taxon>eudicotyledons</taxon>
        <taxon>Gunneridae</taxon>
        <taxon>Pentapetalae</taxon>
        <taxon>asterids</taxon>
        <taxon>campanulids</taxon>
        <taxon>Asterales</taxon>
        <taxon>Asteraceae</taxon>
        <taxon>Asteroideae</taxon>
        <taxon>Heliantheae alliance</taxon>
        <taxon>Millerieae</taxon>
        <taxon>Smallanthus</taxon>
    </lineage>
</organism>
<evidence type="ECO:0000313" key="1">
    <source>
        <dbReference type="EMBL" id="KAI3805187.1"/>
    </source>
</evidence>
<reference evidence="2" key="1">
    <citation type="journal article" date="2022" name="Mol. Ecol. Resour.">
        <title>The genomes of chicory, endive, great burdock and yacon provide insights into Asteraceae palaeo-polyploidization history and plant inulin production.</title>
        <authorList>
            <person name="Fan W."/>
            <person name="Wang S."/>
            <person name="Wang H."/>
            <person name="Wang A."/>
            <person name="Jiang F."/>
            <person name="Liu H."/>
            <person name="Zhao H."/>
            <person name="Xu D."/>
            <person name="Zhang Y."/>
        </authorList>
    </citation>
    <scope>NUCLEOTIDE SEQUENCE [LARGE SCALE GENOMIC DNA]</scope>
    <source>
        <strain evidence="2">cv. Yunnan</strain>
    </source>
</reference>
<gene>
    <name evidence="1" type="ORF">L1987_27328</name>
</gene>
<evidence type="ECO:0000313" key="2">
    <source>
        <dbReference type="Proteomes" id="UP001056120"/>
    </source>
</evidence>
<proteinExistence type="predicted"/>
<dbReference type="EMBL" id="CM042026">
    <property type="protein sequence ID" value="KAI3805187.1"/>
    <property type="molecule type" value="Genomic_DNA"/>
</dbReference>
<sequence length="287" mass="32633">MLPEAGMRAYDYIQGIVELSKRLKANHSRLEAKMKTMCAQRDDMKDKMNKYKLTDDRTIDDWFGKVKDAESLAAELETRFRKKQKKLTVIYVRSRSMLSKEIASMCLDIDSLITEGYIMRNGQIFQGAFSEIQEDLKAIRAPGNLHMVYICIVVLLSSSLFVLLVSLGSQMMICPSSCYDDGVYSRIVRFISSPISGRRMSVCPASCYDEHILARVTRFIISFIQHSHVTVCASSREEEGVVPRVITFISSLFSGSQETVCSPSAHYECVSTWVPKYIQKVIANIWR</sequence>
<name>A0ACB9IBI7_9ASTR</name>
<comment type="caution">
    <text evidence="1">The sequence shown here is derived from an EMBL/GenBank/DDBJ whole genome shotgun (WGS) entry which is preliminary data.</text>
</comment>
<dbReference type="Proteomes" id="UP001056120">
    <property type="component" value="Linkage Group LG09"/>
</dbReference>
<protein>
    <submittedName>
        <fullName evidence="1">Uncharacterized protein</fullName>
    </submittedName>
</protein>
<keyword evidence="2" id="KW-1185">Reference proteome</keyword>
<reference evidence="1 2" key="2">
    <citation type="journal article" date="2022" name="Mol. Ecol. Resour.">
        <title>The genomes of chicory, endive, great burdock and yacon provide insights into Asteraceae paleo-polyploidization history and plant inulin production.</title>
        <authorList>
            <person name="Fan W."/>
            <person name="Wang S."/>
            <person name="Wang H."/>
            <person name="Wang A."/>
            <person name="Jiang F."/>
            <person name="Liu H."/>
            <person name="Zhao H."/>
            <person name="Xu D."/>
            <person name="Zhang Y."/>
        </authorList>
    </citation>
    <scope>NUCLEOTIDE SEQUENCE [LARGE SCALE GENOMIC DNA]</scope>
    <source>
        <strain evidence="2">cv. Yunnan</strain>
        <tissue evidence="1">Leaves</tissue>
    </source>
</reference>
<accession>A0ACB9IBI7</accession>